<proteinExistence type="predicted"/>
<gene>
    <name evidence="2" type="ORF">ENU78_00280</name>
</gene>
<evidence type="ECO:0000313" key="2">
    <source>
        <dbReference type="EMBL" id="HGK22883.1"/>
    </source>
</evidence>
<dbReference type="AlphaFoldDB" id="A0A7V3ZH39"/>
<accession>A0A7V3ZH39</accession>
<feature type="signal peptide" evidence="1">
    <location>
        <begin position="1"/>
        <end position="23"/>
    </location>
</feature>
<organism evidence="2">
    <name type="scientific">Dictyoglomus thermophilum</name>
    <dbReference type="NCBI Taxonomy" id="14"/>
    <lineage>
        <taxon>Bacteria</taxon>
        <taxon>Pseudomonadati</taxon>
        <taxon>Dictyoglomota</taxon>
        <taxon>Dictyoglomia</taxon>
        <taxon>Dictyoglomales</taxon>
        <taxon>Dictyoglomaceae</taxon>
        <taxon>Dictyoglomus</taxon>
    </lineage>
</organism>
<evidence type="ECO:0000256" key="1">
    <source>
        <dbReference type="SAM" id="SignalP"/>
    </source>
</evidence>
<feature type="chain" id="PRO_5031378575" evidence="1">
    <location>
        <begin position="24"/>
        <end position="804"/>
    </location>
</feature>
<sequence length="804" mass="93270">MRKKKFLITIFFILISFSSFTLAQTMSFSGNIYINSYYAYFIGDPSLSYLSSDIQEGIYFQQNSQFSISYISKSLSLNFEYKSQPKEKVESSIKIGNFYGNFSNELYKSISPLTLYNKVINGIYGIYEKEKLKVDLIFAKIEGRKKTVKLNGNDTEGPYFIGDFFLIPYKEKVYLNGNLLKREEDYIIDYTYGIIYFNFIISSQDEILVEYEISGTTEIYNILGIGIGYSPFKLSYISLQNTSTNTRRSFIEGSLTIKRDENNFIELRDSYAFLENNYSGHANYLRLSLKGNILSTDLETINPTESYPYIPEILGNLNLTPGDQKLNFNLNLNPLNSINYNFLYNTSKDNIKWSHNINIKLTSSQLSLSYRRENDKEIQGFNFTYTPLNLCGLIQKINTSSSITDTYTFSISPKIGNFNSSFYFSQNNQSIDSSYLKEQVVGGSITLIGKIFDFSIGGNYKVKENLDPQTPIPVSQNFITDGETYMFELQYTPLQDSISLYINNIYVKNNETFTYYLPDNTTKTYTVNYYLYNNTVFVFFIDEEGENPPPAGINITINYQTLLPQKIFLQNIFSKIRIKYLNLNTLLTLQKNNDNNLIYHNIYLYTYGMPIKNLWLSLTANKDIERKRGNLTLNANYYLKPSSLNFNLYYNENENIETLSLKTNLNLSITSYNLILYYEYYQNLYYENFYKNVSLSLELKRSFSFGDLKAKIVKSKKEASYSLSPYKKDIQSLSISRAINEYLSSEISISHEYYSNNAENYTLTLSIIPIKTLPNSLFFIRYSQNKKDTTLYILQLGGNIYLDF</sequence>
<keyword evidence="1" id="KW-0732">Signal</keyword>
<comment type="caution">
    <text evidence="2">The sequence shown here is derived from an EMBL/GenBank/DDBJ whole genome shotgun (WGS) entry which is preliminary data.</text>
</comment>
<name>A0A7V3ZH39_DICTH</name>
<protein>
    <submittedName>
        <fullName evidence="2">Uncharacterized protein</fullName>
    </submittedName>
</protein>
<reference evidence="2" key="1">
    <citation type="journal article" date="2020" name="mSystems">
        <title>Genome- and Community-Level Interaction Insights into Carbon Utilization and Element Cycling Functions of Hydrothermarchaeota in Hydrothermal Sediment.</title>
        <authorList>
            <person name="Zhou Z."/>
            <person name="Liu Y."/>
            <person name="Xu W."/>
            <person name="Pan J."/>
            <person name="Luo Z.H."/>
            <person name="Li M."/>
        </authorList>
    </citation>
    <scope>NUCLEOTIDE SEQUENCE [LARGE SCALE GENOMIC DNA]</scope>
    <source>
        <strain evidence="2">SpSt-70</strain>
    </source>
</reference>
<dbReference type="EMBL" id="DTDV01000001">
    <property type="protein sequence ID" value="HGK22883.1"/>
    <property type="molecule type" value="Genomic_DNA"/>
</dbReference>